<name>A0A645GEG7_9ZZZZ</name>
<comment type="caution">
    <text evidence="1">The sequence shown here is derived from an EMBL/GenBank/DDBJ whole genome shotgun (WGS) entry which is preliminary data.</text>
</comment>
<proteinExistence type="predicted"/>
<gene>
    <name evidence="1" type="ORF">SDC9_171563</name>
</gene>
<dbReference type="EMBL" id="VSSQ01072918">
    <property type="protein sequence ID" value="MPN24169.1"/>
    <property type="molecule type" value="Genomic_DNA"/>
</dbReference>
<organism evidence="1">
    <name type="scientific">bioreactor metagenome</name>
    <dbReference type="NCBI Taxonomy" id="1076179"/>
    <lineage>
        <taxon>unclassified sequences</taxon>
        <taxon>metagenomes</taxon>
        <taxon>ecological metagenomes</taxon>
    </lineage>
</organism>
<sequence>MTEGMVEDFFGAWYSDLDEEEQIYNPDIDWRIIFPVP</sequence>
<reference evidence="1" key="1">
    <citation type="submission" date="2019-08" db="EMBL/GenBank/DDBJ databases">
        <authorList>
            <person name="Kucharzyk K."/>
            <person name="Murdoch R.W."/>
            <person name="Higgins S."/>
            <person name="Loffler F."/>
        </authorList>
    </citation>
    <scope>NUCLEOTIDE SEQUENCE</scope>
</reference>
<dbReference type="AlphaFoldDB" id="A0A645GEG7"/>
<evidence type="ECO:0000313" key="1">
    <source>
        <dbReference type="EMBL" id="MPN24169.1"/>
    </source>
</evidence>
<accession>A0A645GEG7</accession>
<protein>
    <submittedName>
        <fullName evidence="1">Uncharacterized protein</fullName>
    </submittedName>
</protein>